<evidence type="ECO:0008006" key="4">
    <source>
        <dbReference type="Google" id="ProtNLM"/>
    </source>
</evidence>
<dbReference type="AlphaFoldDB" id="A0A1L9B1B3"/>
<comment type="caution">
    <text evidence="2">The sequence shown here is derived from an EMBL/GenBank/DDBJ whole genome shotgun (WGS) entry which is preliminary data.</text>
</comment>
<dbReference type="OrthoDB" id="5354816at2"/>
<name>A0A1L9B1B3_9BACT</name>
<dbReference type="Gene3D" id="3.40.1760.10">
    <property type="entry name" value="YfbM-like super family"/>
    <property type="match status" value="1"/>
</dbReference>
<evidence type="ECO:0000313" key="3">
    <source>
        <dbReference type="Proteomes" id="UP000182229"/>
    </source>
</evidence>
<reference evidence="2 3" key="2">
    <citation type="submission" date="2016-12" db="EMBL/GenBank/DDBJ databases">
        <title>Draft Genome Sequence of Cystobacter ferrugineus Strain Cbfe23.</title>
        <authorList>
            <person name="Akbar S."/>
            <person name="Dowd S.E."/>
            <person name="Stevens D.C."/>
        </authorList>
    </citation>
    <scope>NUCLEOTIDE SEQUENCE [LARGE SCALE GENOMIC DNA]</scope>
    <source>
        <strain evidence="2 3">Cbfe23</strain>
    </source>
</reference>
<gene>
    <name evidence="2" type="ORF">BON30_36220</name>
</gene>
<accession>A0A1L9B1B3</accession>
<dbReference type="STRING" id="83449.BON30_36220"/>
<evidence type="ECO:0000313" key="2">
    <source>
        <dbReference type="EMBL" id="OJH36045.1"/>
    </source>
</evidence>
<dbReference type="InterPro" id="IPR015068">
    <property type="entry name" value="DUF1877"/>
</dbReference>
<keyword evidence="3" id="KW-1185">Reference proteome</keyword>
<protein>
    <recommendedName>
        <fullName evidence="4">DUF1877 domain-containing protein</fullName>
    </recommendedName>
</protein>
<feature type="region of interest" description="Disordered" evidence="1">
    <location>
        <begin position="21"/>
        <end position="49"/>
    </location>
</feature>
<dbReference type="SUPFAM" id="SSF111069">
    <property type="entry name" value="Hypothetical protein yfbM"/>
    <property type="match status" value="1"/>
</dbReference>
<organism evidence="2 3">
    <name type="scientific">Cystobacter ferrugineus</name>
    <dbReference type="NCBI Taxonomy" id="83449"/>
    <lineage>
        <taxon>Bacteria</taxon>
        <taxon>Pseudomonadati</taxon>
        <taxon>Myxococcota</taxon>
        <taxon>Myxococcia</taxon>
        <taxon>Myxococcales</taxon>
        <taxon>Cystobacterineae</taxon>
        <taxon>Archangiaceae</taxon>
        <taxon>Cystobacter</taxon>
    </lineage>
</organism>
<dbReference type="InterPro" id="IPR035944">
    <property type="entry name" value="YfbM-like_sf"/>
</dbReference>
<feature type="compositionally biased region" description="Acidic residues" evidence="1">
    <location>
        <begin position="32"/>
        <end position="41"/>
    </location>
</feature>
<dbReference type="Proteomes" id="UP000182229">
    <property type="component" value="Unassembled WGS sequence"/>
</dbReference>
<dbReference type="RefSeq" id="WP_071903070.1">
    <property type="nucleotide sequence ID" value="NZ_MPIN01000012.1"/>
</dbReference>
<evidence type="ECO:0000256" key="1">
    <source>
        <dbReference type="SAM" id="MobiDB-lite"/>
    </source>
</evidence>
<sequence length="172" mass="19196">MSINGNFRRVSADQLRDLLASPEQVNDVVYPPEDEDSDDDTSSNADHLPMEKNWHGLHFLLTGTAWEGASPLNFIAAGGQRVGEEDVGYGPPRAFTPQQVKDISRALEGVDGEGLRRRFNARKMDELEIYPQGWSDNDAEESLESLLEDFDALRSFLREGAEQGQALLVYLN</sequence>
<dbReference type="Pfam" id="PF08974">
    <property type="entry name" value="DUF1877"/>
    <property type="match status" value="1"/>
</dbReference>
<reference evidence="3" key="1">
    <citation type="submission" date="2016-11" db="EMBL/GenBank/DDBJ databases">
        <authorList>
            <person name="Shukria A."/>
            <person name="Stevens D.C."/>
        </authorList>
    </citation>
    <scope>NUCLEOTIDE SEQUENCE [LARGE SCALE GENOMIC DNA]</scope>
    <source>
        <strain evidence="3">Cbfe23</strain>
    </source>
</reference>
<dbReference type="EMBL" id="MPIN01000012">
    <property type="protein sequence ID" value="OJH36045.1"/>
    <property type="molecule type" value="Genomic_DNA"/>
</dbReference>
<proteinExistence type="predicted"/>